<feature type="transmembrane region" description="Helical" evidence="12">
    <location>
        <begin position="419"/>
        <end position="442"/>
    </location>
</feature>
<dbReference type="GO" id="GO:0016682">
    <property type="term" value="F:oxidoreductase activity, acting on diphenols and related substances as donors, oxygen as acceptor"/>
    <property type="evidence" value="ECO:0007669"/>
    <property type="project" value="TreeGrafter"/>
</dbReference>
<dbReference type="GO" id="GO:0009055">
    <property type="term" value="F:electron transfer activity"/>
    <property type="evidence" value="ECO:0007669"/>
    <property type="project" value="UniProtKB-UniRule"/>
</dbReference>
<dbReference type="InterPro" id="IPR002585">
    <property type="entry name" value="Cyt-d_ubiquinol_oxidase_su_1"/>
</dbReference>
<dbReference type="GO" id="GO:0070069">
    <property type="term" value="C:cytochrome complex"/>
    <property type="evidence" value="ECO:0007669"/>
    <property type="project" value="UniProtKB-UniRule"/>
</dbReference>
<feature type="transmembrane region" description="Helical" evidence="12">
    <location>
        <begin position="369"/>
        <end position="391"/>
    </location>
</feature>
<feature type="transmembrane region" description="Helical" evidence="12">
    <location>
        <begin position="95"/>
        <end position="119"/>
    </location>
</feature>
<dbReference type="EMBL" id="FQUG01000007">
    <property type="protein sequence ID" value="SHF12005.1"/>
    <property type="molecule type" value="Genomic_DNA"/>
</dbReference>
<sequence>MDVVSLSRWQFAITTVYHFLFVPVTLGLTLFLALLETCYVTTNRSHWKDSCRKLIKFFGNIFLINFAMGVVTGIVQEFHFGMNWSEYSRFMGDIFGAPLAMEALTAFFLESTFLGIWVFGWDKLPEKLHCACIWLVAIGSNLSSFWILVANSFMQHPVGYSIENGRAVMTDFTALITNPYVIGELSHTIFSGIATAGFLLLVICAWKIARDYASRNAFMKILKGVSIYLFIGIMGTMGTGHMHTQYLAEAQPMKLSSMEALWETENPAPFAVVADINQDARKNDMEIKIPGMFSFMLYNKPEGAVQGINQLQKAAEAQYGPGNYTPDVSGLFWSFRLMIACGSAMAGIAFIFGGISFVKPELLVRFKCLLAAMPLLLPLPFLANSAGWFIAEAGRQPWIVVGLQKTADAVSPNLTPGNVLLTMTGFTLIYLILAVAAFYAACRVIRTTTVQSADQERGNL</sequence>
<feature type="transmembrane region" description="Helical" evidence="12">
    <location>
        <begin position="131"/>
        <end position="149"/>
    </location>
</feature>
<keyword evidence="5 12" id="KW-0349">Heme</keyword>
<dbReference type="PANTHER" id="PTHR30365:SF15">
    <property type="entry name" value="CYTOCHROME BD UBIQUINOL OXIDASE SUBUNIT 1"/>
    <property type="match status" value="1"/>
</dbReference>
<keyword evidence="6 12" id="KW-0812">Transmembrane</keyword>
<proteinExistence type="inferred from homology"/>
<feature type="transmembrane region" description="Helical" evidence="12">
    <location>
        <begin position="54"/>
        <end position="75"/>
    </location>
</feature>
<feature type="transmembrane region" description="Helical" evidence="12">
    <location>
        <begin position="333"/>
        <end position="357"/>
    </location>
</feature>
<evidence type="ECO:0000313" key="13">
    <source>
        <dbReference type="EMBL" id="SHF12005.1"/>
    </source>
</evidence>
<gene>
    <name evidence="13" type="ORF">SAMN02745190_01890</name>
</gene>
<evidence type="ECO:0000256" key="9">
    <source>
        <dbReference type="ARBA" id="ARBA00022989"/>
    </source>
</evidence>
<evidence type="ECO:0000256" key="5">
    <source>
        <dbReference type="ARBA" id="ARBA00022617"/>
    </source>
</evidence>
<dbReference type="OrthoDB" id="9807042at2"/>
<evidence type="ECO:0000256" key="6">
    <source>
        <dbReference type="ARBA" id="ARBA00022692"/>
    </source>
</evidence>
<dbReference type="GO" id="GO:0046872">
    <property type="term" value="F:metal ion binding"/>
    <property type="evidence" value="ECO:0007669"/>
    <property type="project" value="UniProtKB-UniRule"/>
</dbReference>
<keyword evidence="11 12" id="KW-0472">Membrane</keyword>
<reference evidence="13 14" key="1">
    <citation type="submission" date="2016-11" db="EMBL/GenBank/DDBJ databases">
        <authorList>
            <person name="Jaros S."/>
            <person name="Januszkiewicz K."/>
            <person name="Wedrychowicz H."/>
        </authorList>
    </citation>
    <scope>NUCLEOTIDE SEQUENCE [LARGE SCALE GENOMIC DNA]</scope>
    <source>
        <strain evidence="13 14">DSM 10502</strain>
    </source>
</reference>
<feature type="transmembrane region" description="Helical" evidence="12">
    <location>
        <begin position="221"/>
        <end position="243"/>
    </location>
</feature>
<dbReference type="STRING" id="1123243.SAMN02745190_01890"/>
<dbReference type="GO" id="GO:0020037">
    <property type="term" value="F:heme binding"/>
    <property type="evidence" value="ECO:0007669"/>
    <property type="project" value="TreeGrafter"/>
</dbReference>
<evidence type="ECO:0000256" key="7">
    <source>
        <dbReference type="ARBA" id="ARBA00022723"/>
    </source>
</evidence>
<evidence type="ECO:0000256" key="1">
    <source>
        <dbReference type="ARBA" id="ARBA00004651"/>
    </source>
</evidence>
<protein>
    <submittedName>
        <fullName evidence="13">Cytochrome d ubiquinol oxidase subunit I</fullName>
    </submittedName>
</protein>
<evidence type="ECO:0000256" key="10">
    <source>
        <dbReference type="ARBA" id="ARBA00023004"/>
    </source>
</evidence>
<accession>A0A1M4Z208</accession>
<evidence type="ECO:0000256" key="4">
    <source>
        <dbReference type="ARBA" id="ARBA00022475"/>
    </source>
</evidence>
<feature type="transmembrane region" description="Helical" evidence="12">
    <location>
        <begin position="189"/>
        <end position="209"/>
    </location>
</feature>
<dbReference type="Pfam" id="PF01654">
    <property type="entry name" value="Cyt_bd_oxida_I"/>
    <property type="match status" value="1"/>
</dbReference>
<name>A0A1M4Z208_9FIRM</name>
<keyword evidence="9 12" id="KW-1133">Transmembrane helix</keyword>
<evidence type="ECO:0000256" key="12">
    <source>
        <dbReference type="PIRNR" id="PIRNR006446"/>
    </source>
</evidence>
<evidence type="ECO:0000256" key="3">
    <source>
        <dbReference type="ARBA" id="ARBA00022448"/>
    </source>
</evidence>
<keyword evidence="4 12" id="KW-1003">Cell membrane</keyword>
<organism evidence="13 14">
    <name type="scientific">Schwartzia succinivorans DSM 10502</name>
    <dbReference type="NCBI Taxonomy" id="1123243"/>
    <lineage>
        <taxon>Bacteria</taxon>
        <taxon>Bacillati</taxon>
        <taxon>Bacillota</taxon>
        <taxon>Negativicutes</taxon>
        <taxon>Selenomonadales</taxon>
        <taxon>Selenomonadaceae</taxon>
        <taxon>Schwartzia</taxon>
    </lineage>
</organism>
<dbReference type="GO" id="GO:0005886">
    <property type="term" value="C:plasma membrane"/>
    <property type="evidence" value="ECO:0007669"/>
    <property type="project" value="UniProtKB-SubCell"/>
</dbReference>
<keyword evidence="8 12" id="KW-0249">Electron transport</keyword>
<dbReference type="Proteomes" id="UP000184404">
    <property type="component" value="Unassembled WGS sequence"/>
</dbReference>
<dbReference type="AlphaFoldDB" id="A0A1M4Z208"/>
<evidence type="ECO:0000256" key="8">
    <source>
        <dbReference type="ARBA" id="ARBA00022982"/>
    </source>
</evidence>
<dbReference type="PANTHER" id="PTHR30365">
    <property type="entry name" value="CYTOCHROME D UBIQUINOL OXIDASE"/>
    <property type="match status" value="1"/>
</dbReference>
<evidence type="ECO:0000313" key="14">
    <source>
        <dbReference type="Proteomes" id="UP000184404"/>
    </source>
</evidence>
<keyword evidence="10 12" id="KW-0408">Iron</keyword>
<dbReference type="GO" id="GO:0019646">
    <property type="term" value="P:aerobic electron transport chain"/>
    <property type="evidence" value="ECO:0007669"/>
    <property type="project" value="InterPro"/>
</dbReference>
<evidence type="ECO:0000256" key="11">
    <source>
        <dbReference type="ARBA" id="ARBA00023136"/>
    </source>
</evidence>
<evidence type="ECO:0000256" key="2">
    <source>
        <dbReference type="ARBA" id="ARBA00009819"/>
    </source>
</evidence>
<comment type="subcellular location">
    <subcellularLocation>
        <location evidence="1">Cell membrane</location>
        <topology evidence="1">Multi-pass membrane protein</topology>
    </subcellularLocation>
</comment>
<feature type="transmembrane region" description="Helical" evidence="12">
    <location>
        <begin position="20"/>
        <end position="42"/>
    </location>
</feature>
<dbReference type="RefSeq" id="WP_072935976.1">
    <property type="nucleotide sequence ID" value="NZ_FQUG01000007.1"/>
</dbReference>
<comment type="similarity">
    <text evidence="2 12">Belongs to the cytochrome ubiquinol oxidase subunit 1 family.</text>
</comment>
<keyword evidence="7 12" id="KW-0479">Metal-binding</keyword>
<dbReference type="PIRSF" id="PIRSF006446">
    <property type="entry name" value="Cyt_quinol_oxidase_1"/>
    <property type="match status" value="1"/>
</dbReference>
<keyword evidence="3 12" id="KW-0813">Transport</keyword>
<keyword evidence="14" id="KW-1185">Reference proteome</keyword>